<name>A0AAJ7J442_9HYME</name>
<dbReference type="RefSeq" id="XP_017884383.2">
    <property type="nucleotide sequence ID" value="XM_018028894.2"/>
</dbReference>
<gene>
    <name evidence="4" type="primary">LOC108627585</name>
</gene>
<feature type="chain" id="PRO_5042527960" evidence="2">
    <location>
        <begin position="26"/>
        <end position="196"/>
    </location>
</feature>
<keyword evidence="2" id="KW-0732">Signal</keyword>
<dbReference type="Proteomes" id="UP000694925">
    <property type="component" value="Unplaced"/>
</dbReference>
<evidence type="ECO:0000313" key="3">
    <source>
        <dbReference type="Proteomes" id="UP000694925"/>
    </source>
</evidence>
<dbReference type="GeneID" id="108627585"/>
<dbReference type="KEGG" id="ccal:108627585"/>
<feature type="transmembrane region" description="Helical" evidence="1">
    <location>
        <begin position="112"/>
        <end position="137"/>
    </location>
</feature>
<protein>
    <submittedName>
        <fullName evidence="4">Uncharacterized protein LOC108627585</fullName>
    </submittedName>
</protein>
<evidence type="ECO:0000256" key="1">
    <source>
        <dbReference type="SAM" id="Phobius"/>
    </source>
</evidence>
<accession>A0AAJ7J442</accession>
<keyword evidence="3" id="KW-1185">Reference proteome</keyword>
<proteinExistence type="predicted"/>
<dbReference type="AlphaFoldDB" id="A0AAJ7J442"/>
<organism evidence="3 4">
    <name type="scientific">Ceratina calcarata</name>
    <dbReference type="NCBI Taxonomy" id="156304"/>
    <lineage>
        <taxon>Eukaryota</taxon>
        <taxon>Metazoa</taxon>
        <taxon>Ecdysozoa</taxon>
        <taxon>Arthropoda</taxon>
        <taxon>Hexapoda</taxon>
        <taxon>Insecta</taxon>
        <taxon>Pterygota</taxon>
        <taxon>Neoptera</taxon>
        <taxon>Endopterygota</taxon>
        <taxon>Hymenoptera</taxon>
        <taxon>Apocrita</taxon>
        <taxon>Aculeata</taxon>
        <taxon>Apoidea</taxon>
        <taxon>Anthophila</taxon>
        <taxon>Apidae</taxon>
        <taxon>Ceratina</taxon>
        <taxon>Zadontomerus</taxon>
    </lineage>
</organism>
<evidence type="ECO:0000256" key="2">
    <source>
        <dbReference type="SAM" id="SignalP"/>
    </source>
</evidence>
<keyword evidence="1" id="KW-0812">Transmembrane</keyword>
<feature type="signal peptide" evidence="2">
    <location>
        <begin position="1"/>
        <end position="25"/>
    </location>
</feature>
<keyword evidence="1" id="KW-1133">Transmembrane helix</keyword>
<sequence length="196" mass="21414">MMRPIGWTLACCALLTATFPKTAITESVLVGGGGGDLATIDDQGRPGRDEPTKLSSVAKAPSLDRAVFELGRFLNNLFVGNDAQRTTSGQGRTFGVKRLQLMLMPMMYKMGVMMTLLIVLTVISLKGLLIGAILLMLKVSTIMAKFNTGWQHNGPQQQAQPIHVHVHNGMPSAHAQAYNAWMHSGPEDDDHYYYRG</sequence>
<evidence type="ECO:0000313" key="4">
    <source>
        <dbReference type="RefSeq" id="XP_017884383.2"/>
    </source>
</evidence>
<reference evidence="4" key="1">
    <citation type="submission" date="2025-08" db="UniProtKB">
        <authorList>
            <consortium name="RefSeq"/>
        </authorList>
    </citation>
    <scope>IDENTIFICATION</scope>
    <source>
        <tissue evidence="4">Whole body</tissue>
    </source>
</reference>
<keyword evidence="1" id="KW-0472">Membrane</keyword>